<evidence type="ECO:0000313" key="4">
    <source>
        <dbReference type="Proteomes" id="UP000824220"/>
    </source>
</evidence>
<dbReference type="Proteomes" id="UP000824220">
    <property type="component" value="Unassembled WGS sequence"/>
</dbReference>
<organism evidence="3 4">
    <name type="scientific">Candidatus Microbacterium stercoravium</name>
    <dbReference type="NCBI Taxonomy" id="2838697"/>
    <lineage>
        <taxon>Bacteria</taxon>
        <taxon>Bacillati</taxon>
        <taxon>Actinomycetota</taxon>
        <taxon>Actinomycetes</taxon>
        <taxon>Micrococcales</taxon>
        <taxon>Microbacteriaceae</taxon>
        <taxon>Microbacterium</taxon>
    </lineage>
</organism>
<feature type="compositionally biased region" description="Polar residues" evidence="1">
    <location>
        <begin position="247"/>
        <end position="258"/>
    </location>
</feature>
<name>A0A9D2KGC9_9MICO</name>
<feature type="domain" description="DUF222" evidence="2">
    <location>
        <begin position="24"/>
        <end position="296"/>
    </location>
</feature>
<evidence type="ECO:0000256" key="1">
    <source>
        <dbReference type="SAM" id="MobiDB-lite"/>
    </source>
</evidence>
<proteinExistence type="predicted"/>
<dbReference type="EMBL" id="DXAM01000096">
    <property type="protein sequence ID" value="HJA04589.1"/>
    <property type="molecule type" value="Genomic_DNA"/>
</dbReference>
<dbReference type="Pfam" id="PF02720">
    <property type="entry name" value="DUF222"/>
    <property type="match status" value="1"/>
</dbReference>
<protein>
    <submittedName>
        <fullName evidence="3">13E12 repeat family protein</fullName>
    </submittedName>
</protein>
<dbReference type="InterPro" id="IPR003870">
    <property type="entry name" value="DUF222"/>
</dbReference>
<accession>A0A9D2KGC9</accession>
<reference evidence="3" key="2">
    <citation type="submission" date="2021-04" db="EMBL/GenBank/DDBJ databases">
        <authorList>
            <person name="Gilroy R."/>
        </authorList>
    </citation>
    <scope>NUCLEOTIDE SEQUENCE</scope>
    <source>
        <strain evidence="3">ChiHjej8B7-3636</strain>
    </source>
</reference>
<evidence type="ECO:0000313" key="3">
    <source>
        <dbReference type="EMBL" id="HJA04589.1"/>
    </source>
</evidence>
<sequence>MSRPLADGVSSLADEDLVALAMGAEALGRRIDALRTRIAGEIDARSDCEESGREGKDRLSERYGCRNGIEVLERLTRASAKTLRQRVRLGRSTRVTSTLTGLTRPARFPEVSAVFRAGELGFDAACYITDEFARLERRGGASHDEVDVAEREIVESVAPNSGTSTVAEVGTAPAETALPRMYDDLQIVVDTWTAFLGRNGVEPDAEQAERFRGISLGRMRDGPVPLHGNLLPEAAAGLQLLFDAHNGSPTRFRPSSSEAGDDGSDPERYLHDPRTAPQRRHDVVVSMIQTAAASSDAPSLG</sequence>
<dbReference type="AlphaFoldDB" id="A0A9D2KGC9"/>
<reference evidence="3" key="1">
    <citation type="journal article" date="2021" name="PeerJ">
        <title>Extensive microbial diversity within the chicken gut microbiome revealed by metagenomics and culture.</title>
        <authorList>
            <person name="Gilroy R."/>
            <person name="Ravi A."/>
            <person name="Getino M."/>
            <person name="Pursley I."/>
            <person name="Horton D.L."/>
            <person name="Alikhan N.F."/>
            <person name="Baker D."/>
            <person name="Gharbi K."/>
            <person name="Hall N."/>
            <person name="Watson M."/>
            <person name="Adriaenssens E.M."/>
            <person name="Foster-Nyarko E."/>
            <person name="Jarju S."/>
            <person name="Secka A."/>
            <person name="Antonio M."/>
            <person name="Oren A."/>
            <person name="Chaudhuri R.R."/>
            <person name="La Ragione R."/>
            <person name="Hildebrand F."/>
            <person name="Pallen M.J."/>
        </authorList>
    </citation>
    <scope>NUCLEOTIDE SEQUENCE</scope>
    <source>
        <strain evidence="3">ChiHjej8B7-3636</strain>
    </source>
</reference>
<comment type="caution">
    <text evidence="3">The sequence shown here is derived from an EMBL/GenBank/DDBJ whole genome shotgun (WGS) entry which is preliminary data.</text>
</comment>
<gene>
    <name evidence="3" type="ORF">H9800_06970</name>
</gene>
<feature type="compositionally biased region" description="Basic and acidic residues" evidence="1">
    <location>
        <begin position="265"/>
        <end position="281"/>
    </location>
</feature>
<feature type="region of interest" description="Disordered" evidence="1">
    <location>
        <begin position="246"/>
        <end position="281"/>
    </location>
</feature>
<evidence type="ECO:0000259" key="2">
    <source>
        <dbReference type="Pfam" id="PF02720"/>
    </source>
</evidence>